<reference evidence="1" key="1">
    <citation type="submission" date="2016-06" db="UniProtKB">
        <authorList>
            <consortium name="WormBaseParasite"/>
        </authorList>
    </citation>
    <scope>IDENTIFICATION</scope>
</reference>
<dbReference type="WBParaSite" id="GPUH_0002057501-mRNA-1">
    <property type="protein sequence ID" value="GPUH_0002057501-mRNA-1"/>
    <property type="gene ID" value="GPUH_0002057501"/>
</dbReference>
<proteinExistence type="predicted"/>
<accession>A0A183EHV9</accession>
<organism evidence="1">
    <name type="scientific">Gongylonema pulchrum</name>
    <dbReference type="NCBI Taxonomy" id="637853"/>
    <lineage>
        <taxon>Eukaryota</taxon>
        <taxon>Metazoa</taxon>
        <taxon>Ecdysozoa</taxon>
        <taxon>Nematoda</taxon>
        <taxon>Chromadorea</taxon>
        <taxon>Rhabditida</taxon>
        <taxon>Spirurina</taxon>
        <taxon>Spiruromorpha</taxon>
        <taxon>Spiruroidea</taxon>
        <taxon>Gongylonematidae</taxon>
        <taxon>Gongylonema</taxon>
    </lineage>
</organism>
<name>A0A183EHV9_9BILA</name>
<sequence>LIYGLLEQYGRYGAAIVHYTELTAFFDQAEKEMEDNRDFGVIPCFDTVEEQRKLDEMRRQTFCEQPQMLQSPPPLYLSEYVNTPKIDLLMRLIRSGVSLVDYVKELISNSVTAQIDEDKLLHCLPTASAFNSTTGPLSVHLSLRHYSMVLQTIALARLAIRSLEIVLDSVSGFSSVNQRNKKISTAKWIFEIIKS</sequence>
<evidence type="ECO:0000313" key="1">
    <source>
        <dbReference type="WBParaSite" id="GPUH_0002057501-mRNA-1"/>
    </source>
</evidence>
<dbReference type="AlphaFoldDB" id="A0A183EHV9"/>
<protein>
    <submittedName>
        <fullName evidence="1">CCR4-NOT transcription complex subunit 11</fullName>
    </submittedName>
</protein>